<name>A0AAT9FQ87_9BACT</name>
<dbReference type="Gene3D" id="3.40.50.720">
    <property type="entry name" value="NAD(P)-binding Rossmann-like Domain"/>
    <property type="match status" value="1"/>
</dbReference>
<dbReference type="KEGG" id="osu:NT6N_32090"/>
<sequence>MSSPQAIITGGAGDLAQALKSSFEMAKIQTLAPARTELDVTNSESVKNYFSTAGAIDLLVCNAGLTVDRPLAKMAETDWNQVLEVNLNGAFRCAREVSRGMIKRRSGHIIFISSFSAMHPPAGQANYAAAKSALLGMMKSMAQELGPRNVRVNAVLPGFLETKMTNALSESVKSAAKEKHTLGRFNTAESVADFITFLQWHMPHTSGQVFNLDSRII</sequence>
<dbReference type="PROSITE" id="PS00061">
    <property type="entry name" value="ADH_SHORT"/>
    <property type="match status" value="1"/>
</dbReference>
<dbReference type="AlphaFoldDB" id="A0AAT9FQ87"/>
<dbReference type="Pfam" id="PF00106">
    <property type="entry name" value="adh_short"/>
    <property type="match status" value="1"/>
</dbReference>
<dbReference type="GO" id="GO:0030497">
    <property type="term" value="P:fatty acid elongation"/>
    <property type="evidence" value="ECO:0007669"/>
    <property type="project" value="TreeGrafter"/>
</dbReference>
<dbReference type="SUPFAM" id="SSF51735">
    <property type="entry name" value="NAD(P)-binding Rossmann-fold domains"/>
    <property type="match status" value="1"/>
</dbReference>
<gene>
    <name evidence="3" type="ORF">NT6N_32090</name>
</gene>
<evidence type="ECO:0000256" key="1">
    <source>
        <dbReference type="ARBA" id="ARBA00006484"/>
    </source>
</evidence>
<evidence type="ECO:0000313" key="3">
    <source>
        <dbReference type="EMBL" id="BDS08169.1"/>
    </source>
</evidence>
<organism evidence="3">
    <name type="scientific">Oceaniferula spumae</name>
    <dbReference type="NCBI Taxonomy" id="2979115"/>
    <lineage>
        <taxon>Bacteria</taxon>
        <taxon>Pseudomonadati</taxon>
        <taxon>Verrucomicrobiota</taxon>
        <taxon>Verrucomicrobiia</taxon>
        <taxon>Verrucomicrobiales</taxon>
        <taxon>Verrucomicrobiaceae</taxon>
        <taxon>Oceaniferula</taxon>
    </lineage>
</organism>
<evidence type="ECO:0008006" key="4">
    <source>
        <dbReference type="Google" id="ProtNLM"/>
    </source>
</evidence>
<dbReference type="PANTHER" id="PTHR42760:SF40">
    <property type="entry name" value="3-OXOACYL-[ACYL-CARRIER-PROTEIN] REDUCTASE, CHLOROPLASTIC"/>
    <property type="match status" value="1"/>
</dbReference>
<dbReference type="InterPro" id="IPR020904">
    <property type="entry name" value="Sc_DH/Rdtase_CS"/>
</dbReference>
<evidence type="ECO:0000256" key="2">
    <source>
        <dbReference type="RuleBase" id="RU000363"/>
    </source>
</evidence>
<protein>
    <recommendedName>
        <fullName evidence="4">SDR family oxidoreductase</fullName>
    </recommendedName>
</protein>
<proteinExistence type="inferred from homology"/>
<dbReference type="PANTHER" id="PTHR42760">
    <property type="entry name" value="SHORT-CHAIN DEHYDROGENASES/REDUCTASES FAMILY MEMBER"/>
    <property type="match status" value="1"/>
</dbReference>
<comment type="similarity">
    <text evidence="1 2">Belongs to the short-chain dehydrogenases/reductases (SDR) family.</text>
</comment>
<dbReference type="EMBL" id="AP026866">
    <property type="protein sequence ID" value="BDS08169.1"/>
    <property type="molecule type" value="Genomic_DNA"/>
</dbReference>
<reference evidence="3" key="1">
    <citation type="submission" date="2024-07" db="EMBL/GenBank/DDBJ databases">
        <title>Complete genome sequence of Verrucomicrobiaceae bacterium NT6N.</title>
        <authorList>
            <person name="Huang C."/>
            <person name="Takami H."/>
            <person name="Hamasaki K."/>
        </authorList>
    </citation>
    <scope>NUCLEOTIDE SEQUENCE</scope>
    <source>
        <strain evidence="3">NT6N</strain>
    </source>
</reference>
<dbReference type="PRINTS" id="PR00080">
    <property type="entry name" value="SDRFAMILY"/>
</dbReference>
<accession>A0AAT9FQ87</accession>
<dbReference type="PRINTS" id="PR00081">
    <property type="entry name" value="GDHRDH"/>
</dbReference>
<dbReference type="InterPro" id="IPR002347">
    <property type="entry name" value="SDR_fam"/>
</dbReference>
<dbReference type="InterPro" id="IPR036291">
    <property type="entry name" value="NAD(P)-bd_dom_sf"/>
</dbReference>
<dbReference type="GO" id="GO:0016616">
    <property type="term" value="F:oxidoreductase activity, acting on the CH-OH group of donors, NAD or NADP as acceptor"/>
    <property type="evidence" value="ECO:0007669"/>
    <property type="project" value="TreeGrafter"/>
</dbReference>